<dbReference type="PANTHER" id="PTHR22617">
    <property type="entry name" value="CHEMOTAXIS SENSOR HISTIDINE KINASE-RELATED"/>
    <property type="match status" value="1"/>
</dbReference>
<evidence type="ECO:0000313" key="2">
    <source>
        <dbReference type="Proteomes" id="UP000178776"/>
    </source>
</evidence>
<dbReference type="PANTHER" id="PTHR22617:SF41">
    <property type="entry name" value="CHEMOTAXIS SIGNAL TRANSDUCTION SYSTEM ADAPTOR PROTEIN CHEW"/>
    <property type="match status" value="1"/>
</dbReference>
<dbReference type="InterPro" id="IPR002545">
    <property type="entry name" value="CheW-lke_dom"/>
</dbReference>
<accession>A0A1D9LD02</accession>
<dbReference type="STRING" id="1108595.BKX93_03360"/>
<dbReference type="SMART" id="SM00260">
    <property type="entry name" value="CheW"/>
    <property type="match status" value="1"/>
</dbReference>
<dbReference type="InterPro" id="IPR036061">
    <property type="entry name" value="CheW-like_dom_sf"/>
</dbReference>
<protein>
    <submittedName>
        <fullName evidence="1">Chemotaxis protein CheW</fullName>
    </submittedName>
</protein>
<reference evidence="1 2" key="1">
    <citation type="submission" date="2016-10" db="EMBL/GenBank/DDBJ databases">
        <title>Chromobacterium muskegensis sp. nov., an insecticidal bacterium isolated from Sphagnum bogs.</title>
        <authorList>
            <person name="Sparks M.E."/>
            <person name="Blackburn M.B."/>
            <person name="Gundersen-Rindal D.E."/>
            <person name="Mitchell A."/>
            <person name="Farrar R."/>
            <person name="Kuhar D."/>
        </authorList>
    </citation>
    <scope>NUCLEOTIDE SEQUENCE [LARGE SCALE GENOMIC DNA]</scope>
    <source>
        <strain evidence="1 2">21-1</strain>
    </source>
</reference>
<name>A0A1D9LD02_9NEIS</name>
<sequence length="179" mass="19158">MSERSDPAGAAQGGKFHCVTFILGEDLFGIQINFIREIIELDGITHVPMMPSFVRGIINLRGSVVPVIDLSIRFGRGLTELKPSSCVAILSLPGLEGGYNDVGILLDAVCEVLEIPDSDIDPSPTFGVSIRGDFIQGIATINERFAILLNVQQALSVSELSAMAETVSLQHFSDDAEVA</sequence>
<dbReference type="GO" id="GO:0007165">
    <property type="term" value="P:signal transduction"/>
    <property type="evidence" value="ECO:0007669"/>
    <property type="project" value="InterPro"/>
</dbReference>
<dbReference type="GeneID" id="68840246"/>
<dbReference type="KEGG" id="cvc:BKX93_03360"/>
<dbReference type="Proteomes" id="UP000178776">
    <property type="component" value="Chromosome"/>
</dbReference>
<dbReference type="Pfam" id="PF01584">
    <property type="entry name" value="CheW"/>
    <property type="match status" value="1"/>
</dbReference>
<dbReference type="EMBL" id="CP017707">
    <property type="protein sequence ID" value="AOZ49131.1"/>
    <property type="molecule type" value="Genomic_DNA"/>
</dbReference>
<dbReference type="AlphaFoldDB" id="A0A1D9LD02"/>
<evidence type="ECO:0000313" key="1">
    <source>
        <dbReference type="EMBL" id="AOZ49131.1"/>
    </source>
</evidence>
<dbReference type="GO" id="GO:0005829">
    <property type="term" value="C:cytosol"/>
    <property type="evidence" value="ECO:0007669"/>
    <property type="project" value="TreeGrafter"/>
</dbReference>
<organism evidence="1 2">
    <name type="scientific">Chromobacterium vaccinii</name>
    <dbReference type="NCBI Taxonomy" id="1108595"/>
    <lineage>
        <taxon>Bacteria</taxon>
        <taxon>Pseudomonadati</taxon>
        <taxon>Pseudomonadota</taxon>
        <taxon>Betaproteobacteria</taxon>
        <taxon>Neisseriales</taxon>
        <taxon>Chromobacteriaceae</taxon>
        <taxon>Chromobacterium</taxon>
    </lineage>
</organism>
<dbReference type="Gene3D" id="2.30.30.40">
    <property type="entry name" value="SH3 Domains"/>
    <property type="match status" value="1"/>
</dbReference>
<proteinExistence type="predicted"/>
<dbReference type="GO" id="GO:0006935">
    <property type="term" value="P:chemotaxis"/>
    <property type="evidence" value="ECO:0007669"/>
    <property type="project" value="InterPro"/>
</dbReference>
<gene>
    <name evidence="1" type="ORF">BKX93_03360</name>
</gene>
<dbReference type="Gene3D" id="2.40.50.180">
    <property type="entry name" value="CheA-289, Domain 4"/>
    <property type="match status" value="1"/>
</dbReference>
<dbReference type="InterPro" id="IPR039315">
    <property type="entry name" value="CheW"/>
</dbReference>
<dbReference type="RefSeq" id="WP_021479093.1">
    <property type="nucleotide sequence ID" value="NZ_CP017707.1"/>
</dbReference>
<dbReference type="SUPFAM" id="SSF50341">
    <property type="entry name" value="CheW-like"/>
    <property type="match status" value="1"/>
</dbReference>
<dbReference type="PROSITE" id="PS50851">
    <property type="entry name" value="CHEW"/>
    <property type="match status" value="1"/>
</dbReference>